<gene>
    <name evidence="6" type="ORF">OM944_00180</name>
</gene>
<dbReference type="Proteomes" id="UP001163156">
    <property type="component" value="Chromosome"/>
</dbReference>
<dbReference type="InterPro" id="IPR050187">
    <property type="entry name" value="Lipid_Phosphate_FormReg"/>
</dbReference>
<evidence type="ECO:0000256" key="4">
    <source>
        <dbReference type="ARBA" id="ARBA00022840"/>
    </source>
</evidence>
<feature type="domain" description="DAGKc" evidence="5">
    <location>
        <begin position="1"/>
        <end position="121"/>
    </location>
</feature>
<dbReference type="InterPro" id="IPR017438">
    <property type="entry name" value="ATP-NAD_kinase_N"/>
</dbReference>
<accession>A0ABY6MGI7</accession>
<reference evidence="6" key="1">
    <citation type="submission" date="2022-10" db="EMBL/GenBank/DDBJ databases">
        <title>Algoriphagus sp. a novel bacteria isolate from halophytes salicornia europaea.</title>
        <authorList>
            <person name="Peng Y."/>
            <person name="Jiang L."/>
            <person name="Lee J."/>
        </authorList>
    </citation>
    <scope>NUCLEOTIDE SEQUENCE</scope>
    <source>
        <strain evidence="6">TR-M5</strain>
    </source>
</reference>
<sequence length="294" mass="33310">MKIILLYNPTAGEEDFPLGKIISSLENQGARVLAQNTTEEKFEKVFDLIFDLIIIAGGDGTVEKILLEIRDTNIPIAILPYGNANNIACSLGLTSDYENLVKKFEQKKFHYLSIGKYETPEKTGWFIEGIGWGIFTALLLQIERDEKKVKDSTSKVDFGLKNLKKLPDKLPVNEYQIELDGEDYSGKYIWVEIMNTRRLGPQLALAPDADHSDKYLDIMLVKKSQKSELKEFLKAQKKAFSPSPFQTLKAKKIKVQSQLPFHVDDDLMQHSTLYEGVPEVKVTLAKGQLKILQN</sequence>
<dbReference type="EMBL" id="CP110226">
    <property type="protein sequence ID" value="UZD22917.1"/>
    <property type="molecule type" value="Genomic_DNA"/>
</dbReference>
<dbReference type="Gene3D" id="2.60.200.40">
    <property type="match status" value="1"/>
</dbReference>
<keyword evidence="2" id="KW-0547">Nucleotide-binding</keyword>
<protein>
    <submittedName>
        <fullName evidence="6">Diacylglycerol kinase family protein</fullName>
    </submittedName>
</protein>
<evidence type="ECO:0000313" key="6">
    <source>
        <dbReference type="EMBL" id="UZD22917.1"/>
    </source>
</evidence>
<dbReference type="Gene3D" id="3.40.50.10330">
    <property type="entry name" value="Probable inorganic polyphosphate/atp-NAD kinase, domain 1"/>
    <property type="match status" value="1"/>
</dbReference>
<dbReference type="PROSITE" id="PS50146">
    <property type="entry name" value="DAGK"/>
    <property type="match status" value="1"/>
</dbReference>
<dbReference type="Pfam" id="PF00781">
    <property type="entry name" value="DAGK_cat"/>
    <property type="match status" value="1"/>
</dbReference>
<dbReference type="Pfam" id="PF19279">
    <property type="entry name" value="YegS_C"/>
    <property type="match status" value="1"/>
</dbReference>
<evidence type="ECO:0000256" key="2">
    <source>
        <dbReference type="ARBA" id="ARBA00022741"/>
    </source>
</evidence>
<keyword evidence="4" id="KW-0067">ATP-binding</keyword>
<dbReference type="SUPFAM" id="SSF111331">
    <property type="entry name" value="NAD kinase/diacylglycerol kinase-like"/>
    <property type="match status" value="1"/>
</dbReference>
<evidence type="ECO:0000313" key="7">
    <source>
        <dbReference type="Proteomes" id="UP001163156"/>
    </source>
</evidence>
<evidence type="ECO:0000256" key="1">
    <source>
        <dbReference type="ARBA" id="ARBA00022679"/>
    </source>
</evidence>
<dbReference type="RefSeq" id="WP_264809443.1">
    <property type="nucleotide sequence ID" value="NZ_CP110226.1"/>
</dbReference>
<keyword evidence="7" id="KW-1185">Reference proteome</keyword>
<dbReference type="PANTHER" id="PTHR12358:SF54">
    <property type="entry name" value="SPHINGOSINE KINASE RELATED PROTEIN"/>
    <property type="match status" value="1"/>
</dbReference>
<organism evidence="6 7">
    <name type="scientific">Algoriphagus halophytocola</name>
    <dbReference type="NCBI Taxonomy" id="2991499"/>
    <lineage>
        <taxon>Bacteria</taxon>
        <taxon>Pseudomonadati</taxon>
        <taxon>Bacteroidota</taxon>
        <taxon>Cytophagia</taxon>
        <taxon>Cytophagales</taxon>
        <taxon>Cyclobacteriaceae</taxon>
        <taxon>Algoriphagus</taxon>
    </lineage>
</organism>
<keyword evidence="1" id="KW-0808">Transferase</keyword>
<name>A0ABY6MGI7_9BACT</name>
<evidence type="ECO:0000256" key="3">
    <source>
        <dbReference type="ARBA" id="ARBA00022777"/>
    </source>
</evidence>
<dbReference type="InterPro" id="IPR045540">
    <property type="entry name" value="YegS/DAGK_C"/>
</dbReference>
<dbReference type="GO" id="GO:0016301">
    <property type="term" value="F:kinase activity"/>
    <property type="evidence" value="ECO:0007669"/>
    <property type="project" value="UniProtKB-KW"/>
</dbReference>
<dbReference type="SMART" id="SM00046">
    <property type="entry name" value="DAGKc"/>
    <property type="match status" value="1"/>
</dbReference>
<keyword evidence="3 6" id="KW-0418">Kinase</keyword>
<evidence type="ECO:0000259" key="5">
    <source>
        <dbReference type="PROSITE" id="PS50146"/>
    </source>
</evidence>
<proteinExistence type="predicted"/>
<dbReference type="PANTHER" id="PTHR12358">
    <property type="entry name" value="SPHINGOSINE KINASE"/>
    <property type="match status" value="1"/>
</dbReference>
<dbReference type="InterPro" id="IPR016064">
    <property type="entry name" value="NAD/diacylglycerol_kinase_sf"/>
</dbReference>
<dbReference type="InterPro" id="IPR001206">
    <property type="entry name" value="Diacylglycerol_kinase_cat_dom"/>
</dbReference>